<comment type="caution">
    <text evidence="5">The sequence shown here is derived from an EMBL/GenBank/DDBJ whole genome shotgun (WGS) entry which is preliminary data.</text>
</comment>
<dbReference type="CDD" id="cd02440">
    <property type="entry name" value="AdoMet_MTases"/>
    <property type="match status" value="1"/>
</dbReference>
<dbReference type="EMBL" id="JACCCZ010000001">
    <property type="protein sequence ID" value="NYG01826.1"/>
    <property type="molecule type" value="Genomic_DNA"/>
</dbReference>
<evidence type="ECO:0000256" key="2">
    <source>
        <dbReference type="ARBA" id="ARBA00022679"/>
    </source>
</evidence>
<evidence type="ECO:0000256" key="1">
    <source>
        <dbReference type="ARBA" id="ARBA00022603"/>
    </source>
</evidence>
<sequence>MPRPDPDLVARLRAAGCVFAEDEAALLAAAADGPELEVLVRRRIAGEPLEHVLGRVDFDGLTVRVTPGVFVPRRRSEALVHAAVAALPGSAHPGRPLVVDLCCGCGALGLAVARRAAVDLHAADADPVATVCAAQNLAGVGTVHTGDLFAALPTGLRGRVDVLVANTPYVPSGAIGSMPPEARDHEPRTALDGGRDGLDPARRVAAGAGEWLAPGGALLIETGTAQAPVLAEVFGGHGLVAHIGHDRDRDATWVEGRAAP</sequence>
<dbReference type="InterPro" id="IPR029063">
    <property type="entry name" value="SAM-dependent_MTases_sf"/>
</dbReference>
<keyword evidence="2 5" id="KW-0808">Transferase</keyword>
<dbReference type="AlphaFoldDB" id="A0A852W7G8"/>
<proteinExistence type="predicted"/>
<dbReference type="InterPro" id="IPR004556">
    <property type="entry name" value="HemK-like"/>
</dbReference>
<dbReference type="EC" id="2.1.1.297" evidence="5"/>
<keyword evidence="3" id="KW-0949">S-adenosyl-L-methionine</keyword>
<dbReference type="GO" id="GO:0032259">
    <property type="term" value="P:methylation"/>
    <property type="evidence" value="ECO:0007669"/>
    <property type="project" value="UniProtKB-KW"/>
</dbReference>
<dbReference type="Proteomes" id="UP000549695">
    <property type="component" value="Unassembled WGS sequence"/>
</dbReference>
<evidence type="ECO:0000313" key="6">
    <source>
        <dbReference type="Proteomes" id="UP000549695"/>
    </source>
</evidence>
<dbReference type="InterPro" id="IPR050320">
    <property type="entry name" value="N5-glutamine_MTase"/>
</dbReference>
<name>A0A852W7G8_PSEA5</name>
<dbReference type="RefSeq" id="WP_179760975.1">
    <property type="nucleotide sequence ID" value="NZ_BAAAJZ010000001.1"/>
</dbReference>
<keyword evidence="1 5" id="KW-0489">Methyltransferase</keyword>
<dbReference type="GeneID" id="98051888"/>
<protein>
    <submittedName>
        <fullName evidence="5">Release factor glutamine methyltransferase</fullName>
        <ecNumber evidence="5">2.1.1.297</ecNumber>
    </submittedName>
</protein>
<evidence type="ECO:0000313" key="5">
    <source>
        <dbReference type="EMBL" id="NYG01826.1"/>
    </source>
</evidence>
<gene>
    <name evidence="5" type="ORF">HDA37_002111</name>
</gene>
<dbReference type="SUPFAM" id="SSF53335">
    <property type="entry name" value="S-adenosyl-L-methionine-dependent methyltransferases"/>
    <property type="match status" value="1"/>
</dbReference>
<keyword evidence="6" id="KW-1185">Reference proteome</keyword>
<feature type="compositionally biased region" description="Basic and acidic residues" evidence="4">
    <location>
        <begin position="181"/>
        <end position="199"/>
    </location>
</feature>
<dbReference type="GO" id="GO:0102559">
    <property type="term" value="F:peptide chain release factor N(5)-glutamine methyltransferase activity"/>
    <property type="evidence" value="ECO:0007669"/>
    <property type="project" value="UniProtKB-EC"/>
</dbReference>
<organism evidence="5 6">
    <name type="scientific">Pseudonocardia alni</name>
    <name type="common">Amycolata alni</name>
    <dbReference type="NCBI Taxonomy" id="33907"/>
    <lineage>
        <taxon>Bacteria</taxon>
        <taxon>Bacillati</taxon>
        <taxon>Actinomycetota</taxon>
        <taxon>Actinomycetes</taxon>
        <taxon>Pseudonocardiales</taxon>
        <taxon>Pseudonocardiaceae</taxon>
        <taxon>Pseudonocardia</taxon>
    </lineage>
</organism>
<evidence type="ECO:0000256" key="4">
    <source>
        <dbReference type="SAM" id="MobiDB-lite"/>
    </source>
</evidence>
<dbReference type="Pfam" id="PF06325">
    <property type="entry name" value="PrmA"/>
    <property type="match status" value="1"/>
</dbReference>
<accession>A0A852W7G8</accession>
<feature type="region of interest" description="Disordered" evidence="4">
    <location>
        <begin position="174"/>
        <end position="199"/>
    </location>
</feature>
<dbReference type="NCBIfam" id="TIGR03704">
    <property type="entry name" value="PrmC_rel_meth"/>
    <property type="match status" value="1"/>
</dbReference>
<evidence type="ECO:0000256" key="3">
    <source>
        <dbReference type="ARBA" id="ARBA00022691"/>
    </source>
</evidence>
<reference evidence="5 6" key="1">
    <citation type="submission" date="2020-07" db="EMBL/GenBank/DDBJ databases">
        <title>Sequencing the genomes of 1000 actinobacteria strains.</title>
        <authorList>
            <person name="Klenk H.-P."/>
        </authorList>
    </citation>
    <scope>NUCLEOTIDE SEQUENCE [LARGE SCALE GENOMIC DNA]</scope>
    <source>
        <strain evidence="5 6">DSM 44749</strain>
    </source>
</reference>
<dbReference type="PANTHER" id="PTHR18895:SF74">
    <property type="entry name" value="MTRF1L RELEASE FACTOR GLUTAMINE METHYLTRANSFERASE"/>
    <property type="match status" value="1"/>
</dbReference>
<dbReference type="PANTHER" id="PTHR18895">
    <property type="entry name" value="HEMK METHYLTRANSFERASE"/>
    <property type="match status" value="1"/>
</dbReference>
<dbReference type="Gene3D" id="3.40.50.150">
    <property type="entry name" value="Vaccinia Virus protein VP39"/>
    <property type="match status" value="1"/>
</dbReference>
<dbReference type="NCBIfam" id="TIGR00536">
    <property type="entry name" value="hemK_fam"/>
    <property type="match status" value="1"/>
</dbReference>
<dbReference type="InterPro" id="IPR022446">
    <property type="entry name" value="MeTrfrase_put"/>
</dbReference>